<dbReference type="InterPro" id="IPR013694">
    <property type="entry name" value="VIT"/>
</dbReference>
<feature type="domain" description="PARP catalytic" evidence="10">
    <location>
        <begin position="261"/>
        <end position="466"/>
    </location>
</feature>
<dbReference type="Gene3D" id="1.20.190.20">
    <property type="entry name" value="14-3-3 domain"/>
    <property type="match status" value="1"/>
</dbReference>
<name>A0A914A3G5_PATMI</name>
<reference evidence="13" key="1">
    <citation type="submission" date="2022-11" db="UniProtKB">
        <authorList>
            <consortium name="EnsemblMetazoa"/>
        </authorList>
    </citation>
    <scope>IDENTIFICATION</scope>
</reference>
<dbReference type="Pfam" id="PF08487">
    <property type="entry name" value="VIT"/>
    <property type="match status" value="1"/>
</dbReference>
<dbReference type="Pfam" id="PF00644">
    <property type="entry name" value="PARP"/>
    <property type="match status" value="1"/>
</dbReference>
<dbReference type="SUPFAM" id="SSF48445">
    <property type="entry name" value="14-3-3 protein"/>
    <property type="match status" value="1"/>
</dbReference>
<evidence type="ECO:0000256" key="1">
    <source>
        <dbReference type="ARBA" id="ARBA00004123"/>
    </source>
</evidence>
<evidence type="ECO:0000259" key="10">
    <source>
        <dbReference type="PROSITE" id="PS51059"/>
    </source>
</evidence>
<dbReference type="Gene3D" id="1.20.142.10">
    <property type="entry name" value="Poly(ADP-ribose) polymerase, regulatory domain"/>
    <property type="match status" value="1"/>
</dbReference>
<sequence>MGESTTRVWKWGDPAAPSFPEDHYDVAKSALFQDPPQPQPGEDAEFRLLELHVVSTDNETESDGQTPTEYPCRVFTHTGRLLEMQDETYGSKECHYASSCEEALRIYAKIYSSFSDFHKTKKFLSRWIGSPVYRKQAMETGLTDGPAISDEVTRLVEYLWREANGELREILSVPYRKIGIGKVEKAEGILLQIRKMLDADCDGYGPDLDKLNDEFYRLIPHKLHHVAPVNNKRTLAGKQELCQLIHDIVAVSEATDWSQRSTSQSRYRALQCYLDCLAPDHPEFVKVEKLVKATVSSDEPLEIKRIFAASRGVEEAVYAHGTGNDRLLFHASRPANFLGILSRGVLLPKIVVEVFGGSRRDAGMLGSGIYFGDRVSTAQQYSSPSQQTGTRLMVVNKVALGNIKDLYWFDLSLNEAPKGYHSTHGVSRTGTRDSEFKDDEFVVYEANQQCIRYLVEFVLPGDEEIDMQLCETPQVEEGVMEQLIFPEQAQEESSARPSDIDLSDIECAKDPIASIEAGLVGSNETSDTVTLQAVHIRAQILDLVAQVVVIQAYRNNSSEPMEAKYVFPVDEAAAVCGFEAFINNKHVVGVVKEKEAAHQEYRKAVEEGHGAYLMDEEAPNVFSVSVGNLPAHSDVLIKVTYVTELAVEGDKLAFKLLGSVAPWKRQEVMAKGAPGGADAVDVDLETIYKEESVQVAVTMASEITCIESPTHSILVKRDNKKASIKLGKDSKLDDGFQLLIGLDEMHKPRMWLEEHPGTKEQAAMLVFYPDIDVGSVTNPDMVLVLDSSNSMKGEILEEAKKLLLLILQNLPAQCTFNVIFFGTEFDELFPASQPKTQANLKAAREFIKGATAEQGCTDFWRPLQSNHLLKPTSALRNLFLITDGHLSNEQATLRAVGRHRAHSRVFTFGVSKTANRHLLAAAARQGGGAFEFFDTKAKSTWEQKIQLQVSRASQPAVASLRVTWHQDDAEPRPPALQAPAEITSLFRHNRLLVYGLVQECQKATLTAEINGRKVEMELSATDHPKMEGKILHQLAARAVIRNWEEGALHADRTEHESQKNELKTRIVELSIQYSIVTPFTSFIAVEERDEVEQKQLTEGQRPATVLSLEKLLDAEDVDHLLSLKWEELMAETEQLSPLKRVHSLLKTAKVAADSFSFKSAEKYFEEAYGLAKETLSYAQPITLTVAYSFSKFCARVKRNMDQAFQLVNGAFLETKKAMPELAEVQETTVIEDTSKLDNLDALQQAVDWAETCQMEMARINAQPVQPEHKPSLRDIPAELDESVEVYLEDIDELGEELVVVSQEDNVESTGEMDRWMTVSHELTRDEVTWVEDRDTCSYGQEPMGRPKMEPLKTDTLVTVSRSWVAEPQEPQEIMTAKVLEEDVMEQEIYVPRPMLYTSAREEVVFEPDLMIERDLLMPEPQRSLSPQFVDTVAMPQRHELSEDIRELAVQEREVVLEPDRMIEREVVMPEPVLELTMPEPQRYEERAFEPVKVLQGSENPVIQKRAKAARKEKELPGASYAPERRPKSSGPGIMKTAKDAVGGLFKKKKSKQPKSLSRDAPELSPHPPSFDEEAFSARMRASPIPLLETMASSAPPPPPPGGAAPPPPPPPPGGAAPPPPLPSGVSLAPPPTPPTLGGTAPPRRPPQVSVGSSDDELMTDAMASLVKDPETVTKDTLRLIELQNVDGHWEFQSELEEILGINILECKQRLKEKLKSVMSREGATVDVGDIFDLAVRLVATLLARLHLHNVSAQLDLPTSVAGKVSQAIERASAYIKGSVESVEGQFGALVDWDAFTHGLLSK</sequence>
<dbReference type="InterPro" id="IPR036616">
    <property type="entry name" value="Poly(ADP-ribose)pol_reg_dom_sf"/>
</dbReference>
<dbReference type="PROSITE" id="PS51059">
    <property type="entry name" value="PARP_CATALYTIC"/>
    <property type="match status" value="1"/>
</dbReference>
<dbReference type="SUPFAM" id="SSF53300">
    <property type="entry name" value="vWA-like"/>
    <property type="match status" value="1"/>
</dbReference>
<dbReference type="OrthoDB" id="1729737at2759"/>
<dbReference type="PROSITE" id="PS50234">
    <property type="entry name" value="VWFA"/>
    <property type="match status" value="1"/>
</dbReference>
<keyword evidence="4" id="KW-0548">Nucleotidyltransferase</keyword>
<dbReference type="PROSITE" id="PS51468">
    <property type="entry name" value="VIT"/>
    <property type="match status" value="1"/>
</dbReference>
<evidence type="ECO:0000313" key="13">
    <source>
        <dbReference type="EnsemblMetazoa" id="XP_038058129.1"/>
    </source>
</evidence>
<proteinExistence type="predicted"/>
<evidence type="ECO:0000256" key="5">
    <source>
        <dbReference type="ARBA" id="ARBA00023027"/>
    </source>
</evidence>
<dbReference type="Proteomes" id="UP000887568">
    <property type="component" value="Unplaced"/>
</dbReference>
<evidence type="ECO:0000256" key="3">
    <source>
        <dbReference type="ARBA" id="ARBA00022679"/>
    </source>
</evidence>
<feature type="domain" description="VIT" evidence="12">
    <location>
        <begin position="515"/>
        <end position="643"/>
    </location>
</feature>
<dbReference type="GO" id="GO:0003950">
    <property type="term" value="F:NAD+ poly-ADP-ribosyltransferase activity"/>
    <property type="evidence" value="ECO:0007669"/>
    <property type="project" value="UniProtKB-UniRule"/>
</dbReference>
<dbReference type="RefSeq" id="XP_038058129.1">
    <property type="nucleotide sequence ID" value="XM_038202201.1"/>
</dbReference>
<dbReference type="InterPro" id="IPR004102">
    <property type="entry name" value="Poly(ADP-ribose)pol_reg_dom"/>
</dbReference>
<protein>
    <recommendedName>
        <fullName evidence="7">Poly [ADP-ribose] polymerase</fullName>
        <shortName evidence="7">PARP</shortName>
        <ecNumber evidence="7">2.4.2.-</ecNumber>
    </recommendedName>
</protein>
<dbReference type="PANTHER" id="PTHR46530:SF1">
    <property type="entry name" value="PROTEIN MONO-ADP-RIBOSYLTRANSFERASE PARP4"/>
    <property type="match status" value="1"/>
</dbReference>
<dbReference type="GO" id="GO:0005737">
    <property type="term" value="C:cytoplasm"/>
    <property type="evidence" value="ECO:0007669"/>
    <property type="project" value="TreeGrafter"/>
</dbReference>
<dbReference type="GO" id="GO:0005634">
    <property type="term" value="C:nucleus"/>
    <property type="evidence" value="ECO:0007669"/>
    <property type="project" value="UniProtKB-SubCell"/>
</dbReference>
<dbReference type="EC" id="2.4.2.-" evidence="7"/>
<dbReference type="EnsemblMetazoa" id="XM_038202201.1">
    <property type="protein sequence ID" value="XP_038058129.1"/>
    <property type="gene ID" value="LOC119729586"/>
</dbReference>
<dbReference type="PANTHER" id="PTHR46530">
    <property type="entry name" value="PROTEIN MONO-ADP-RIBOSYLTRANSFERASE PARP4"/>
    <property type="match status" value="1"/>
</dbReference>
<evidence type="ECO:0000256" key="4">
    <source>
        <dbReference type="ARBA" id="ARBA00022695"/>
    </source>
</evidence>
<feature type="region of interest" description="Disordered" evidence="8">
    <location>
        <begin position="1499"/>
        <end position="1572"/>
    </location>
</feature>
<dbReference type="SUPFAM" id="SSF56399">
    <property type="entry name" value="ADP-ribosylation"/>
    <property type="match status" value="1"/>
</dbReference>
<keyword evidence="14" id="KW-1185">Reference proteome</keyword>
<evidence type="ECO:0000259" key="9">
    <source>
        <dbReference type="PROSITE" id="PS50234"/>
    </source>
</evidence>
<dbReference type="Pfam" id="PF13768">
    <property type="entry name" value="VWA_3"/>
    <property type="match status" value="1"/>
</dbReference>
<keyword evidence="5 7" id="KW-0520">NAD</keyword>
<dbReference type="InterPro" id="IPR036465">
    <property type="entry name" value="vWFA_dom_sf"/>
</dbReference>
<comment type="subcellular location">
    <subcellularLocation>
        <location evidence="1">Nucleus</location>
    </subcellularLocation>
</comment>
<dbReference type="InterPro" id="IPR012317">
    <property type="entry name" value="Poly(ADP-ribose)pol_cat_dom"/>
</dbReference>
<dbReference type="Gene3D" id="3.40.50.410">
    <property type="entry name" value="von Willebrand factor, type A domain"/>
    <property type="match status" value="1"/>
</dbReference>
<dbReference type="PROSITE" id="PS51060">
    <property type="entry name" value="PARP_ALPHA_HD"/>
    <property type="match status" value="1"/>
</dbReference>
<evidence type="ECO:0000259" key="11">
    <source>
        <dbReference type="PROSITE" id="PS51060"/>
    </source>
</evidence>
<dbReference type="OMA" id="FSKFCAR"/>
<dbReference type="Gene3D" id="3.90.228.10">
    <property type="match status" value="1"/>
</dbReference>
<dbReference type="GeneID" id="119729586"/>
<organism evidence="13 14">
    <name type="scientific">Patiria miniata</name>
    <name type="common">Bat star</name>
    <name type="synonym">Asterina miniata</name>
    <dbReference type="NCBI Taxonomy" id="46514"/>
    <lineage>
        <taxon>Eukaryota</taxon>
        <taxon>Metazoa</taxon>
        <taxon>Echinodermata</taxon>
        <taxon>Eleutherozoa</taxon>
        <taxon>Asterozoa</taxon>
        <taxon>Asteroidea</taxon>
        <taxon>Valvatacea</taxon>
        <taxon>Valvatida</taxon>
        <taxon>Asterinidae</taxon>
        <taxon>Patiria</taxon>
    </lineage>
</organism>
<evidence type="ECO:0000256" key="2">
    <source>
        <dbReference type="ARBA" id="ARBA00022676"/>
    </source>
</evidence>
<keyword evidence="6" id="KW-0539">Nucleus</keyword>
<keyword evidence="3 7" id="KW-0808">Transferase</keyword>
<accession>A0A914A3G5</accession>
<evidence type="ECO:0000256" key="8">
    <source>
        <dbReference type="SAM" id="MobiDB-lite"/>
    </source>
</evidence>
<dbReference type="InterPro" id="IPR036815">
    <property type="entry name" value="14-3-3_dom_sf"/>
</dbReference>
<evidence type="ECO:0000256" key="7">
    <source>
        <dbReference type="RuleBase" id="RU362114"/>
    </source>
</evidence>
<feature type="region of interest" description="Disordered" evidence="8">
    <location>
        <begin position="1588"/>
        <end position="1653"/>
    </location>
</feature>
<dbReference type="SUPFAM" id="SSF47587">
    <property type="entry name" value="Domain of poly(ADP-ribose) polymerase"/>
    <property type="match status" value="1"/>
</dbReference>
<evidence type="ECO:0000256" key="6">
    <source>
        <dbReference type="ARBA" id="ARBA00023242"/>
    </source>
</evidence>
<feature type="domain" description="PARP alpha-helical" evidence="11">
    <location>
        <begin position="135"/>
        <end position="256"/>
    </location>
</feature>
<dbReference type="GO" id="GO:0016779">
    <property type="term" value="F:nucleotidyltransferase activity"/>
    <property type="evidence" value="ECO:0007669"/>
    <property type="project" value="UniProtKB-KW"/>
</dbReference>
<dbReference type="SMART" id="SM00609">
    <property type="entry name" value="VIT"/>
    <property type="match status" value="1"/>
</dbReference>
<dbReference type="SMART" id="SM00327">
    <property type="entry name" value="VWA"/>
    <property type="match status" value="1"/>
</dbReference>
<keyword evidence="2 7" id="KW-0328">Glycosyltransferase</keyword>
<dbReference type="InterPro" id="IPR002035">
    <property type="entry name" value="VWF_A"/>
</dbReference>
<evidence type="ECO:0000259" key="12">
    <source>
        <dbReference type="PROSITE" id="PS51468"/>
    </source>
</evidence>
<evidence type="ECO:0000313" key="14">
    <source>
        <dbReference type="Proteomes" id="UP000887568"/>
    </source>
</evidence>
<feature type="compositionally biased region" description="Pro residues" evidence="8">
    <location>
        <begin position="1594"/>
        <end position="1634"/>
    </location>
</feature>
<feature type="domain" description="VWFA" evidence="9">
    <location>
        <begin position="780"/>
        <end position="949"/>
    </location>
</feature>
<dbReference type="InterPro" id="IPR031273">
    <property type="entry name" value="PARP4"/>
</dbReference>